<organism evidence="1 2">
    <name type="scientific">Paenibacillus etheri</name>
    <dbReference type="NCBI Taxonomy" id="1306852"/>
    <lineage>
        <taxon>Bacteria</taxon>
        <taxon>Bacillati</taxon>
        <taxon>Bacillota</taxon>
        <taxon>Bacilli</taxon>
        <taxon>Bacillales</taxon>
        <taxon>Paenibacillaceae</taxon>
        <taxon>Paenibacillus</taxon>
    </lineage>
</organism>
<gene>
    <name evidence="1" type="ORF">UQ64_20110</name>
</gene>
<comment type="caution">
    <text evidence="1">The sequence shown here is derived from an EMBL/GenBank/DDBJ whole genome shotgun (WGS) entry which is preliminary data.</text>
</comment>
<sequence length="102" mass="11630">MFISPVINWTYADVYITGFRKQEFGWLAAVPDPSGKLRPAGIIELGASPIHKQAFRGVAQQLVKGEDKEFVHLEPRLRAKVRMRNWTKSGMLRSPVFTEFLV</sequence>
<name>A0A0W1AWU5_9BACL</name>
<protein>
    <submittedName>
        <fullName evidence="1">Uncharacterized protein</fullName>
    </submittedName>
</protein>
<dbReference type="Proteomes" id="UP000054709">
    <property type="component" value="Unassembled WGS sequence"/>
</dbReference>
<proteinExistence type="predicted"/>
<keyword evidence="2" id="KW-1185">Reference proteome</keyword>
<evidence type="ECO:0000313" key="1">
    <source>
        <dbReference type="EMBL" id="KTD85787.1"/>
    </source>
</evidence>
<dbReference type="AlphaFoldDB" id="A0A0W1AWU5"/>
<accession>A0A0W1AWU5</accession>
<dbReference type="EMBL" id="LCZJ02000026">
    <property type="protein sequence ID" value="KTD85787.1"/>
    <property type="molecule type" value="Genomic_DNA"/>
</dbReference>
<dbReference type="Gene3D" id="2.40.50.140">
    <property type="entry name" value="Nucleic acid-binding proteins"/>
    <property type="match status" value="1"/>
</dbReference>
<evidence type="ECO:0000313" key="2">
    <source>
        <dbReference type="Proteomes" id="UP000054709"/>
    </source>
</evidence>
<reference evidence="1 2" key="1">
    <citation type="journal article" date="2015" name="Int. Biodeterior. Biodegradation">
        <title>Physiological and genetic screening methods for the isolation of methyl tert-butyl ether-degrading bacteria for bioremediation purposes.</title>
        <authorList>
            <person name="Guisado I.M."/>
            <person name="Purswani J."/>
            <person name="Gonzalez Lopez J."/>
            <person name="Pozo C."/>
        </authorList>
    </citation>
    <scope>NUCLEOTIDE SEQUENCE [LARGE SCALE GENOMIC DNA]</scope>
    <source>
        <strain evidence="1 2">SH7</strain>
    </source>
</reference>
<dbReference type="InterPro" id="IPR012340">
    <property type="entry name" value="NA-bd_OB-fold"/>
</dbReference>